<feature type="non-terminal residue" evidence="2">
    <location>
        <position position="306"/>
    </location>
</feature>
<dbReference type="SUPFAM" id="SSF52777">
    <property type="entry name" value="CoA-dependent acyltransferases"/>
    <property type="match status" value="1"/>
</dbReference>
<evidence type="ECO:0000313" key="3">
    <source>
        <dbReference type="Proteomes" id="UP001424532"/>
    </source>
</evidence>
<proteinExistence type="predicted"/>
<dbReference type="InterPro" id="IPR001242">
    <property type="entry name" value="Condensation_dom"/>
</dbReference>
<accession>A0ABV0DQH3</accession>
<comment type="caution">
    <text evidence="2">The sequence shown here is derived from an EMBL/GenBank/DDBJ whole genome shotgun (WGS) entry which is preliminary data.</text>
</comment>
<protein>
    <submittedName>
        <fullName evidence="2">Condensation domain-containing protein</fullName>
    </submittedName>
</protein>
<dbReference type="NCBIfam" id="TIGR01720">
    <property type="entry name" value="NRPS-para261"/>
    <property type="match status" value="1"/>
</dbReference>
<dbReference type="EMBL" id="JBDLYL010000067">
    <property type="protein sequence ID" value="MEN8643073.1"/>
    <property type="molecule type" value="Genomic_DNA"/>
</dbReference>
<organism evidence="2 3">
    <name type="scientific">Pseudomonas sichuanensis</name>
    <dbReference type="NCBI Taxonomy" id="2213015"/>
    <lineage>
        <taxon>Bacteria</taxon>
        <taxon>Pseudomonadati</taxon>
        <taxon>Pseudomonadota</taxon>
        <taxon>Gammaproteobacteria</taxon>
        <taxon>Pseudomonadales</taxon>
        <taxon>Pseudomonadaceae</taxon>
        <taxon>Pseudomonas</taxon>
    </lineage>
</organism>
<feature type="domain" description="Condensation" evidence="1">
    <location>
        <begin position="1"/>
        <end position="275"/>
    </location>
</feature>
<dbReference type="PANTHER" id="PTHR45398">
    <property type="match status" value="1"/>
</dbReference>
<dbReference type="PANTHER" id="PTHR45398:SF1">
    <property type="entry name" value="ENZYME, PUTATIVE (JCVI)-RELATED"/>
    <property type="match status" value="1"/>
</dbReference>
<evidence type="ECO:0000259" key="1">
    <source>
        <dbReference type="Pfam" id="PF00668"/>
    </source>
</evidence>
<reference evidence="2 3" key="1">
    <citation type="submission" date="2024-05" db="EMBL/GenBank/DDBJ databases">
        <title>Sequence of Lycoming College course isolates.</title>
        <authorList>
            <person name="Reigle C.A."/>
            <person name="Newman J.D."/>
        </authorList>
    </citation>
    <scope>NUCLEOTIDE SEQUENCE [LARGE SCALE GENOMIC DNA]</scope>
    <source>
        <strain evidence="2 3">CAR-09</strain>
    </source>
</reference>
<dbReference type="RefSeq" id="WP_347151882.1">
    <property type="nucleotide sequence ID" value="NZ_JBDLYL010000067.1"/>
</dbReference>
<evidence type="ECO:0000313" key="2">
    <source>
        <dbReference type="EMBL" id="MEN8643073.1"/>
    </source>
</evidence>
<sequence>DWAGQLQDYARGEAASQLDYWQAQLQGADTDLPCERPEGSLANQHGRSVATQLSRETTRKLLQEAPAAYRTQVNDLLLCALARVIGRWSGRDDTLIQLEGHGREALFDALDLTRTVGWFTSLFPVRLGRCEALGSNLRLVKEQLRAIPDKGLGWGALRYLGDETVQAELAALPVPRITFNYLGQFDGSFAAEDGALFVPAGEAVGPDQSPLAALGNWLTLNGQVYGGEFSMGWRFSTQMFDEATVQRLADDYGRELEALVEHCCTLQERSATPSDFPLAGLDMAGLDSLPVPLAQIEDIYPLSPMQ</sequence>
<keyword evidence="3" id="KW-1185">Reference proteome</keyword>
<dbReference type="Pfam" id="PF00668">
    <property type="entry name" value="Condensation"/>
    <property type="match status" value="1"/>
</dbReference>
<dbReference type="Gene3D" id="3.30.559.30">
    <property type="entry name" value="Nonribosomal peptide synthetase, condensation domain"/>
    <property type="match status" value="1"/>
</dbReference>
<feature type="non-terminal residue" evidence="2">
    <location>
        <position position="1"/>
    </location>
</feature>
<dbReference type="InterPro" id="IPR010060">
    <property type="entry name" value="NRPS_synth"/>
</dbReference>
<dbReference type="Proteomes" id="UP001424532">
    <property type="component" value="Unassembled WGS sequence"/>
</dbReference>
<gene>
    <name evidence="2" type="ORF">ABFE88_25790</name>
</gene>
<name>A0ABV0DQH3_9PSED</name>